<name>A0A6N7L072_9ACTN</name>
<dbReference type="AlphaFoldDB" id="A0A6N7L072"/>
<proteinExistence type="predicted"/>
<reference evidence="1 2" key="1">
    <citation type="submission" date="2019-09" db="EMBL/GenBank/DDBJ databases">
        <title>Genome Sequences of Streptomyces kaniharaensis ATCC 21070.</title>
        <authorList>
            <person name="Zhu W."/>
            <person name="De Crecy-Lagard V."/>
            <person name="Richards N.G."/>
        </authorList>
    </citation>
    <scope>NUCLEOTIDE SEQUENCE [LARGE SCALE GENOMIC DNA]</scope>
    <source>
        <strain evidence="1 2">SF-557</strain>
    </source>
</reference>
<dbReference type="RefSeq" id="WP_153466721.1">
    <property type="nucleotide sequence ID" value="NZ_WBOF01000002.1"/>
</dbReference>
<accession>A0A6N7L072</accession>
<dbReference type="OrthoDB" id="9814944at2"/>
<dbReference type="EMBL" id="WBOF01000002">
    <property type="protein sequence ID" value="MQS15958.1"/>
    <property type="molecule type" value="Genomic_DNA"/>
</dbReference>
<evidence type="ECO:0000313" key="1">
    <source>
        <dbReference type="EMBL" id="MQS15958.1"/>
    </source>
</evidence>
<gene>
    <name evidence="1" type="ORF">F7Q99_27815</name>
</gene>
<protein>
    <recommendedName>
        <fullName evidence="3">Tetratricopeptide repeat protein</fullName>
    </recommendedName>
</protein>
<keyword evidence="2" id="KW-1185">Reference proteome</keyword>
<evidence type="ECO:0000313" key="2">
    <source>
        <dbReference type="Proteomes" id="UP000450000"/>
    </source>
</evidence>
<sequence>MCFLDPDELWPELLPDGGEDSDEDEARIANLLGLLHARPDDVAVRRELGFELTGAKCWEVAVEVLSPAVELAPRDADVRLDLGCGWRPR</sequence>
<evidence type="ECO:0008006" key="3">
    <source>
        <dbReference type="Google" id="ProtNLM"/>
    </source>
</evidence>
<dbReference type="Proteomes" id="UP000450000">
    <property type="component" value="Unassembled WGS sequence"/>
</dbReference>
<organism evidence="1 2">
    <name type="scientific">Streptomyces kaniharaensis</name>
    <dbReference type="NCBI Taxonomy" id="212423"/>
    <lineage>
        <taxon>Bacteria</taxon>
        <taxon>Bacillati</taxon>
        <taxon>Actinomycetota</taxon>
        <taxon>Actinomycetes</taxon>
        <taxon>Kitasatosporales</taxon>
        <taxon>Streptomycetaceae</taxon>
        <taxon>Streptomyces</taxon>
    </lineage>
</organism>
<comment type="caution">
    <text evidence="1">The sequence shown here is derived from an EMBL/GenBank/DDBJ whole genome shotgun (WGS) entry which is preliminary data.</text>
</comment>